<dbReference type="Gene3D" id="3.40.50.1820">
    <property type="entry name" value="alpha/beta hydrolase"/>
    <property type="match status" value="1"/>
</dbReference>
<evidence type="ECO:0000256" key="2">
    <source>
        <dbReference type="ARBA" id="ARBA00022450"/>
    </source>
</evidence>
<feature type="compositionally biased region" description="Basic residues" evidence="5">
    <location>
        <begin position="473"/>
        <end position="485"/>
    </location>
</feature>
<dbReference type="Pfam" id="PF22621">
    <property type="entry name" value="CurL-like_PKS_C"/>
    <property type="match status" value="1"/>
</dbReference>
<organism evidence="7">
    <name type="scientific">Thermosporothrix sp. COM3</name>
    <dbReference type="NCBI Taxonomy" id="2490863"/>
    <lineage>
        <taxon>Bacteria</taxon>
        <taxon>Bacillati</taxon>
        <taxon>Chloroflexota</taxon>
        <taxon>Ktedonobacteria</taxon>
        <taxon>Ktedonobacterales</taxon>
        <taxon>Thermosporotrichaceae</taxon>
        <taxon>Thermosporothrix</taxon>
    </lineage>
</organism>
<dbReference type="InterPro" id="IPR020806">
    <property type="entry name" value="PKS_PP-bd"/>
</dbReference>
<dbReference type="Gene3D" id="3.40.50.150">
    <property type="entry name" value="Vaccinia Virus protein VP39"/>
    <property type="match status" value="1"/>
</dbReference>
<dbReference type="SMART" id="SM00827">
    <property type="entry name" value="PKS_AT"/>
    <property type="match status" value="1"/>
</dbReference>
<dbReference type="SUPFAM" id="SSF53335">
    <property type="entry name" value="S-adenosyl-L-methionine-dependent methyltransferases"/>
    <property type="match status" value="1"/>
</dbReference>
<dbReference type="Gene3D" id="3.40.366.10">
    <property type="entry name" value="Malonyl-Coenzyme A Acyl Carrier Protein, domain 2"/>
    <property type="match status" value="1"/>
</dbReference>
<dbReference type="AlphaFoldDB" id="A0A455SLJ5"/>
<dbReference type="InterPro" id="IPR009081">
    <property type="entry name" value="PP-bd_ACP"/>
</dbReference>
<reference evidence="7" key="1">
    <citation type="submission" date="2018-12" db="EMBL/GenBank/DDBJ databases">
        <title>Novel natural products biosynthetic potential of the class Ktedonobacteria.</title>
        <authorList>
            <person name="Zheng Y."/>
            <person name="Saitou A."/>
            <person name="Wang C.M."/>
            <person name="Toyoda A."/>
            <person name="Minakuchi Y."/>
            <person name="Sekiguchi Y."/>
            <person name="Ueda K."/>
            <person name="Takano H."/>
            <person name="Sakai Y."/>
            <person name="Yokota A."/>
            <person name="Yabe S."/>
        </authorList>
    </citation>
    <scope>NUCLEOTIDE SEQUENCE</scope>
    <source>
        <strain evidence="7">COM3</strain>
    </source>
</reference>
<dbReference type="SUPFAM" id="SSF55048">
    <property type="entry name" value="Probable ACP-binding domain of malonyl-CoA ACP transacylase"/>
    <property type="match status" value="1"/>
</dbReference>
<dbReference type="InterPro" id="IPR014043">
    <property type="entry name" value="Acyl_transferase_dom"/>
</dbReference>
<sequence length="848" mass="95993">MEEKAMIKPPERWYLLAFSAQTHHDLDTLTEKLAALLQENAELALEEVAPALIASYGEDSIRRTLVCHNRQEALETLRLHDTGKLLTGEPQTRHRPIAFLFPGLGEQYEHMGQQLYLTEPVFRKYIDDSDELLRPFGLQLKETLYPTDTQQEHTPSQEKLDLRRLLRRTASTSRLNQTALAQPATFAIEYALAQLLFSWGIHPHALLGYSIGEYVAACLAGVFSFPDAVRLVAARAQLIERLPHGSMLAVPLSEQEIMPLLGNHLSLAALNGDALSIVAGPSEAVSELERLLQQRDIVTIRLNTAHAFHSHMMKAIASEFEDVVRTCTLQAPRIPYLSNVTGTWITPEQATDPGYWATHLHQPVRFADGLQALWKQPEMALLEVGPGQTLCSLALQARQNPEQESVTLPTMRAAFEHLDDRAFLLNTIGKLWLTGVPLNWNQFYQQKPDYTLPQLLPTTVEPPEQETSEARKMSRRRKPKQKRTRPWLTTDYVPPSGEREQALVSLWQRILHIDGIGIHDSFFELGGHSLLALRILEALKKTYGVELPLSSLFEAPTVAQFARVLDDALRGEHHQHNEAQPAAFTGPALHYQLPNGLKIMHQNKAETDHFYEDIFVHRAYTSHLPELPQNACVFDVGANIGLFTLFLHYLNRGIQIYAFEPSPPTFEVLSRNIALHKVNARLFPFGLSDTARTAEFTFYPFSTGMSSFYANRAEEEEVLTSILQNQYQQARPEMEQVMRYAGELVEERLKSQTFVCKLHPLSAVMKENAVERIDLLKIDVQKSELDVLRGIADEDWNKIHSIVAEVHNLHGQLDTITNLLKAHGYTLTVQQDELYKGSVIYLLYASRP</sequence>
<dbReference type="InterPro" id="IPR050091">
    <property type="entry name" value="PKS_NRPS_Biosynth_Enz"/>
</dbReference>
<proteinExistence type="predicted"/>
<dbReference type="InterPro" id="IPR029058">
    <property type="entry name" value="AB_hydrolase_fold"/>
</dbReference>
<dbReference type="InterPro" id="IPR016035">
    <property type="entry name" value="Acyl_Trfase/lysoPLipase"/>
</dbReference>
<evidence type="ECO:0000256" key="4">
    <source>
        <dbReference type="ARBA" id="ARBA00022679"/>
    </source>
</evidence>
<dbReference type="SUPFAM" id="SSF47336">
    <property type="entry name" value="ACP-like"/>
    <property type="match status" value="1"/>
</dbReference>
<evidence type="ECO:0000256" key="1">
    <source>
        <dbReference type="ARBA" id="ARBA00001957"/>
    </source>
</evidence>
<dbReference type="GO" id="GO:0006633">
    <property type="term" value="P:fatty acid biosynthetic process"/>
    <property type="evidence" value="ECO:0007669"/>
    <property type="project" value="TreeGrafter"/>
</dbReference>
<dbReference type="Pfam" id="PF00550">
    <property type="entry name" value="PP-binding"/>
    <property type="match status" value="1"/>
</dbReference>
<dbReference type="FunFam" id="1.10.1200.10:FF:000005">
    <property type="entry name" value="Nonribosomal peptide synthetase 1"/>
    <property type="match status" value="1"/>
</dbReference>
<protein>
    <recommendedName>
        <fullName evidence="6">Carrier domain-containing protein</fullName>
    </recommendedName>
</protein>
<feature type="domain" description="Carrier" evidence="6">
    <location>
        <begin position="494"/>
        <end position="569"/>
    </location>
</feature>
<evidence type="ECO:0000256" key="3">
    <source>
        <dbReference type="ARBA" id="ARBA00022553"/>
    </source>
</evidence>
<comment type="cofactor">
    <cofactor evidence="1">
        <name>pantetheine 4'-phosphate</name>
        <dbReference type="ChEBI" id="CHEBI:47942"/>
    </cofactor>
</comment>
<evidence type="ECO:0000313" key="7">
    <source>
        <dbReference type="EMBL" id="BBH87055.1"/>
    </source>
</evidence>
<dbReference type="PANTHER" id="PTHR43775">
    <property type="entry name" value="FATTY ACID SYNTHASE"/>
    <property type="match status" value="1"/>
</dbReference>
<dbReference type="InterPro" id="IPR036736">
    <property type="entry name" value="ACP-like_sf"/>
</dbReference>
<evidence type="ECO:0000256" key="5">
    <source>
        <dbReference type="SAM" id="MobiDB-lite"/>
    </source>
</evidence>
<dbReference type="EMBL" id="AP019376">
    <property type="protein sequence ID" value="BBH87055.1"/>
    <property type="molecule type" value="Genomic_DNA"/>
</dbReference>
<feature type="region of interest" description="Disordered" evidence="5">
    <location>
        <begin position="454"/>
        <end position="492"/>
    </location>
</feature>
<dbReference type="GO" id="GO:0004312">
    <property type="term" value="F:fatty acid synthase activity"/>
    <property type="evidence" value="ECO:0007669"/>
    <property type="project" value="TreeGrafter"/>
</dbReference>
<gene>
    <name evidence="7" type="ORF">KTC_18060</name>
</gene>
<dbReference type="InterPro" id="IPR016036">
    <property type="entry name" value="Malonyl_transacylase_ACP-bd"/>
</dbReference>
<dbReference type="PROSITE" id="PS50075">
    <property type="entry name" value="CARRIER"/>
    <property type="match status" value="1"/>
</dbReference>
<dbReference type="SUPFAM" id="SSF52151">
    <property type="entry name" value="FabD/lysophospholipase-like"/>
    <property type="match status" value="1"/>
</dbReference>
<dbReference type="InterPro" id="IPR006162">
    <property type="entry name" value="Ppantetheine_attach_site"/>
</dbReference>
<accession>A0A455SLJ5</accession>
<dbReference type="GO" id="GO:0031177">
    <property type="term" value="F:phosphopantetheine binding"/>
    <property type="evidence" value="ECO:0007669"/>
    <property type="project" value="InterPro"/>
</dbReference>
<evidence type="ECO:0000259" key="6">
    <source>
        <dbReference type="PROSITE" id="PS50075"/>
    </source>
</evidence>
<name>A0A455SLJ5_9CHLR</name>
<dbReference type="Pfam" id="PF00698">
    <property type="entry name" value="Acyl_transf_1"/>
    <property type="match status" value="1"/>
</dbReference>
<dbReference type="InterPro" id="IPR001227">
    <property type="entry name" value="Ac_transferase_dom_sf"/>
</dbReference>
<dbReference type="InterPro" id="IPR006342">
    <property type="entry name" value="FkbM_mtfrase"/>
</dbReference>
<keyword evidence="3" id="KW-0597">Phosphoprotein</keyword>
<dbReference type="InterPro" id="IPR029063">
    <property type="entry name" value="SAM-dependent_MTases_sf"/>
</dbReference>
<dbReference type="Pfam" id="PF05050">
    <property type="entry name" value="Methyltransf_21"/>
    <property type="match status" value="1"/>
</dbReference>
<dbReference type="NCBIfam" id="TIGR01444">
    <property type="entry name" value="fkbM_fam"/>
    <property type="match status" value="1"/>
</dbReference>
<dbReference type="SMART" id="SM00823">
    <property type="entry name" value="PKS_PP"/>
    <property type="match status" value="1"/>
</dbReference>
<dbReference type="PROSITE" id="PS00012">
    <property type="entry name" value="PHOSPHOPANTETHEINE"/>
    <property type="match status" value="1"/>
</dbReference>
<dbReference type="Gene3D" id="3.30.70.3290">
    <property type="match status" value="1"/>
</dbReference>
<keyword evidence="4" id="KW-0808">Transferase</keyword>
<dbReference type="Gene3D" id="3.30.70.250">
    <property type="entry name" value="Malonyl-CoA ACP transacylase, ACP-binding"/>
    <property type="match status" value="1"/>
</dbReference>
<dbReference type="PANTHER" id="PTHR43775:SF51">
    <property type="entry name" value="INACTIVE PHENOLPHTHIOCEROL SYNTHESIS POLYKETIDE SYNTHASE TYPE I PKS1-RELATED"/>
    <property type="match status" value="1"/>
</dbReference>
<keyword evidence="2" id="KW-0596">Phosphopantetheine</keyword>